<evidence type="ECO:0000313" key="3">
    <source>
        <dbReference type="Proteomes" id="UP000708208"/>
    </source>
</evidence>
<accession>A0A8J2P740</accession>
<dbReference type="AlphaFoldDB" id="A0A8J2P740"/>
<keyword evidence="3" id="KW-1185">Reference proteome</keyword>
<comment type="caution">
    <text evidence="2">The sequence shown here is derived from an EMBL/GenBank/DDBJ whole genome shotgun (WGS) entry which is preliminary data.</text>
</comment>
<proteinExistence type="predicted"/>
<feature type="transmembrane region" description="Helical" evidence="1">
    <location>
        <begin position="69"/>
        <end position="87"/>
    </location>
</feature>
<evidence type="ECO:0000256" key="1">
    <source>
        <dbReference type="SAM" id="Phobius"/>
    </source>
</evidence>
<keyword evidence="1" id="KW-0812">Transmembrane</keyword>
<name>A0A8J2P740_9HEXA</name>
<sequence>MDFFRKRSSNCKVSLVICLVLQAVGKIMSFVQILNRKKSSLLSNSENGNSKHDIEKAGDAVTIISIADLFKPVVTSLRIVGTCPLIIKKSKIKTNEKDVTFLLKRHWKTALCVLTGSFWIFCWFAIIWVVALRGSFMGFELSKNSTCYLRLEAHLKKYRE</sequence>
<keyword evidence="1" id="KW-1133">Transmembrane helix</keyword>
<keyword evidence="1" id="KW-0472">Membrane</keyword>
<dbReference type="EMBL" id="CAJVCH010386837">
    <property type="protein sequence ID" value="CAG7817151.1"/>
    <property type="molecule type" value="Genomic_DNA"/>
</dbReference>
<protein>
    <submittedName>
        <fullName evidence="2">Uncharacterized protein</fullName>
    </submittedName>
</protein>
<organism evidence="2 3">
    <name type="scientific">Allacma fusca</name>
    <dbReference type="NCBI Taxonomy" id="39272"/>
    <lineage>
        <taxon>Eukaryota</taxon>
        <taxon>Metazoa</taxon>
        <taxon>Ecdysozoa</taxon>
        <taxon>Arthropoda</taxon>
        <taxon>Hexapoda</taxon>
        <taxon>Collembola</taxon>
        <taxon>Symphypleona</taxon>
        <taxon>Sminthuridae</taxon>
        <taxon>Allacma</taxon>
    </lineage>
</organism>
<feature type="transmembrane region" description="Helical" evidence="1">
    <location>
        <begin position="107"/>
        <end position="131"/>
    </location>
</feature>
<reference evidence="2" key="1">
    <citation type="submission" date="2021-06" db="EMBL/GenBank/DDBJ databases">
        <authorList>
            <person name="Hodson N. C."/>
            <person name="Mongue J. A."/>
            <person name="Jaron S. K."/>
        </authorList>
    </citation>
    <scope>NUCLEOTIDE SEQUENCE</scope>
</reference>
<evidence type="ECO:0000313" key="2">
    <source>
        <dbReference type="EMBL" id="CAG7817151.1"/>
    </source>
</evidence>
<dbReference type="Proteomes" id="UP000708208">
    <property type="component" value="Unassembled WGS sequence"/>
</dbReference>
<gene>
    <name evidence="2" type="ORF">AFUS01_LOCUS27732</name>
</gene>
<feature type="non-terminal residue" evidence="2">
    <location>
        <position position="1"/>
    </location>
</feature>